<evidence type="ECO:0000313" key="2">
    <source>
        <dbReference type="Proteomes" id="UP000179270"/>
    </source>
</evidence>
<dbReference type="EMBL" id="MGAF01000054">
    <property type="protein sequence ID" value="OGK39224.1"/>
    <property type="molecule type" value="Genomic_DNA"/>
</dbReference>
<accession>A0A1F7I785</accession>
<protein>
    <submittedName>
        <fullName evidence="1">Uncharacterized protein</fullName>
    </submittedName>
</protein>
<proteinExistence type="predicted"/>
<evidence type="ECO:0000313" key="1">
    <source>
        <dbReference type="EMBL" id="OGK39224.1"/>
    </source>
</evidence>
<organism evidence="1 2">
    <name type="scientific">Candidatus Roizmanbacteria bacterium RIFCSPLOWO2_01_FULL_35_13</name>
    <dbReference type="NCBI Taxonomy" id="1802055"/>
    <lineage>
        <taxon>Bacteria</taxon>
        <taxon>Candidatus Roizmaniibacteriota</taxon>
    </lineage>
</organism>
<dbReference type="AlphaFoldDB" id="A0A1F7I785"/>
<gene>
    <name evidence="1" type="ORF">A3A74_07365</name>
</gene>
<comment type="caution">
    <text evidence="1">The sequence shown here is derived from an EMBL/GenBank/DDBJ whole genome shotgun (WGS) entry which is preliminary data.</text>
</comment>
<dbReference type="Proteomes" id="UP000179270">
    <property type="component" value="Unassembled WGS sequence"/>
</dbReference>
<dbReference type="STRING" id="1802055.A3A74_07365"/>
<reference evidence="1 2" key="1">
    <citation type="journal article" date="2016" name="Nat. Commun.">
        <title>Thousands of microbial genomes shed light on interconnected biogeochemical processes in an aquifer system.</title>
        <authorList>
            <person name="Anantharaman K."/>
            <person name="Brown C.T."/>
            <person name="Hug L.A."/>
            <person name="Sharon I."/>
            <person name="Castelle C.J."/>
            <person name="Probst A.J."/>
            <person name="Thomas B.C."/>
            <person name="Singh A."/>
            <person name="Wilkins M.J."/>
            <person name="Karaoz U."/>
            <person name="Brodie E.L."/>
            <person name="Williams K.H."/>
            <person name="Hubbard S.S."/>
            <person name="Banfield J.F."/>
        </authorList>
    </citation>
    <scope>NUCLEOTIDE SEQUENCE [LARGE SCALE GENOMIC DNA]</scope>
</reference>
<sequence length="113" mass="13313">MKLLIKNVIQKINEYFLPYVSLRHFHLFNFGLRTISLPNFESLNSNARIWGGVDKRSTAESKMYRLLKNESVRNIFIKILKGLNLLTPKSFVNIDFSTFTLGWKHPRVSHFKQ</sequence>
<name>A0A1F7I785_9BACT</name>